<evidence type="ECO:0000313" key="1">
    <source>
        <dbReference type="EMBL" id="MBA0678741.1"/>
    </source>
</evidence>
<proteinExistence type="predicted"/>
<organism evidence="1 2">
    <name type="scientific">Gossypium aridum</name>
    <name type="common">American cotton</name>
    <name type="synonym">Erioxylum aridum</name>
    <dbReference type="NCBI Taxonomy" id="34290"/>
    <lineage>
        <taxon>Eukaryota</taxon>
        <taxon>Viridiplantae</taxon>
        <taxon>Streptophyta</taxon>
        <taxon>Embryophyta</taxon>
        <taxon>Tracheophyta</taxon>
        <taxon>Spermatophyta</taxon>
        <taxon>Magnoliopsida</taxon>
        <taxon>eudicotyledons</taxon>
        <taxon>Gunneridae</taxon>
        <taxon>Pentapetalae</taxon>
        <taxon>rosids</taxon>
        <taxon>malvids</taxon>
        <taxon>Malvales</taxon>
        <taxon>Malvaceae</taxon>
        <taxon>Malvoideae</taxon>
        <taxon>Gossypium</taxon>
    </lineage>
</organism>
<gene>
    <name evidence="1" type="ORF">Goari_020066</name>
</gene>
<reference evidence="1 2" key="1">
    <citation type="journal article" date="2019" name="Genome Biol. Evol.">
        <title>Insights into the evolution of the New World diploid cottons (Gossypium, subgenus Houzingenia) based on genome sequencing.</title>
        <authorList>
            <person name="Grover C.E."/>
            <person name="Arick M.A. 2nd"/>
            <person name="Thrash A."/>
            <person name="Conover J.L."/>
            <person name="Sanders W.S."/>
            <person name="Peterson D.G."/>
            <person name="Frelichowski J.E."/>
            <person name="Scheffler J.A."/>
            <person name="Scheffler B.E."/>
            <person name="Wendel J.F."/>
        </authorList>
    </citation>
    <scope>NUCLEOTIDE SEQUENCE [LARGE SCALE GENOMIC DNA]</scope>
    <source>
        <strain evidence="1">185</strain>
        <tissue evidence="1">Leaf</tissue>
    </source>
</reference>
<dbReference type="AlphaFoldDB" id="A0A7J8WUL2"/>
<comment type="caution">
    <text evidence="1">The sequence shown here is derived from an EMBL/GenBank/DDBJ whole genome shotgun (WGS) entry which is preliminary data.</text>
</comment>
<dbReference type="EMBL" id="JABFAA010000003">
    <property type="protein sequence ID" value="MBA0678741.1"/>
    <property type="molecule type" value="Genomic_DNA"/>
</dbReference>
<evidence type="ECO:0000313" key="2">
    <source>
        <dbReference type="Proteomes" id="UP000593577"/>
    </source>
</evidence>
<keyword evidence="2" id="KW-1185">Reference proteome</keyword>
<protein>
    <submittedName>
        <fullName evidence="1">Uncharacterized protein</fullName>
    </submittedName>
</protein>
<accession>A0A7J8WUL2</accession>
<sequence length="47" mass="5322">MVDLVPTVEEYTTLLCCPRIQVDKTYSKATNVLTFLKRLMSITGISE</sequence>
<name>A0A7J8WUL2_GOSAI</name>
<dbReference type="Proteomes" id="UP000593577">
    <property type="component" value="Unassembled WGS sequence"/>
</dbReference>